<accession>A0A9J5WE96</accession>
<dbReference type="InterPro" id="IPR006462">
    <property type="entry name" value="MS5"/>
</dbReference>
<sequence length="164" mass="19591">MSKKNVEEQIVWDRHLPRKYLDNEIVWNDNDFLPNNAKKEYLHVFQACYVLYFRQICESDGFDIDIYPGVAKAAIYIPYLDVEKEADMFMELANHAIHDYNNVHKYKVSSIEKVNYIWVESHREFFITIKVKNLTLRTPLQTFQIHAYKGSHEENIVRICSRKS</sequence>
<evidence type="ECO:0000313" key="2">
    <source>
        <dbReference type="Proteomes" id="UP000824120"/>
    </source>
</evidence>
<proteinExistence type="predicted"/>
<dbReference type="OrthoDB" id="1263236at2759"/>
<dbReference type="AlphaFoldDB" id="A0A9J5WE96"/>
<reference evidence="1 2" key="1">
    <citation type="submission" date="2020-09" db="EMBL/GenBank/DDBJ databases">
        <title>De no assembly of potato wild relative species, Solanum commersonii.</title>
        <authorList>
            <person name="Cho K."/>
        </authorList>
    </citation>
    <scope>NUCLEOTIDE SEQUENCE [LARGE SCALE GENOMIC DNA]</scope>
    <source>
        <strain evidence="1">LZ3.2</strain>
        <tissue evidence="1">Leaf</tissue>
    </source>
</reference>
<comment type="caution">
    <text evidence="1">The sequence shown here is derived from an EMBL/GenBank/DDBJ whole genome shotgun (WGS) entry which is preliminary data.</text>
</comment>
<keyword evidence="2" id="KW-1185">Reference proteome</keyword>
<dbReference type="PANTHER" id="PTHR31260">
    <property type="entry name" value="CYSTATIN/MONELLIN SUPERFAMILY PROTEIN"/>
    <property type="match status" value="1"/>
</dbReference>
<name>A0A9J5WE96_SOLCO</name>
<gene>
    <name evidence="1" type="ORF">H5410_063704</name>
</gene>
<evidence type="ECO:0000313" key="1">
    <source>
        <dbReference type="EMBL" id="KAG5573938.1"/>
    </source>
</evidence>
<dbReference type="PANTHER" id="PTHR31260:SF42">
    <property type="entry name" value="RESTRICTION ENDONUCLEASE DOMAIN-CONTAINING PROTEIN"/>
    <property type="match status" value="1"/>
</dbReference>
<dbReference type="EMBL" id="JACXVP010000012">
    <property type="protein sequence ID" value="KAG5573938.1"/>
    <property type="molecule type" value="Genomic_DNA"/>
</dbReference>
<dbReference type="Proteomes" id="UP000824120">
    <property type="component" value="Chromosome 12"/>
</dbReference>
<protein>
    <submittedName>
        <fullName evidence="1">Uncharacterized protein</fullName>
    </submittedName>
</protein>
<organism evidence="1 2">
    <name type="scientific">Solanum commersonii</name>
    <name type="common">Commerson's wild potato</name>
    <name type="synonym">Commerson's nightshade</name>
    <dbReference type="NCBI Taxonomy" id="4109"/>
    <lineage>
        <taxon>Eukaryota</taxon>
        <taxon>Viridiplantae</taxon>
        <taxon>Streptophyta</taxon>
        <taxon>Embryophyta</taxon>
        <taxon>Tracheophyta</taxon>
        <taxon>Spermatophyta</taxon>
        <taxon>Magnoliopsida</taxon>
        <taxon>eudicotyledons</taxon>
        <taxon>Gunneridae</taxon>
        <taxon>Pentapetalae</taxon>
        <taxon>asterids</taxon>
        <taxon>lamiids</taxon>
        <taxon>Solanales</taxon>
        <taxon>Solanaceae</taxon>
        <taxon>Solanoideae</taxon>
        <taxon>Solaneae</taxon>
        <taxon>Solanum</taxon>
    </lineage>
</organism>